<gene>
    <name evidence="1" type="ORF">NEZAVI_LOCUS2201</name>
</gene>
<evidence type="ECO:0000313" key="1">
    <source>
        <dbReference type="EMBL" id="CAH1391122.1"/>
    </source>
</evidence>
<proteinExistence type="predicted"/>
<dbReference type="EMBL" id="OV725077">
    <property type="protein sequence ID" value="CAH1391122.1"/>
    <property type="molecule type" value="Genomic_DNA"/>
</dbReference>
<name>A0A9P0E9R0_NEZVI</name>
<dbReference type="AlphaFoldDB" id="A0A9P0E9R0"/>
<keyword evidence="2" id="KW-1185">Reference proteome</keyword>
<accession>A0A9P0E9R0</accession>
<evidence type="ECO:0000313" key="2">
    <source>
        <dbReference type="Proteomes" id="UP001152798"/>
    </source>
</evidence>
<organism evidence="1 2">
    <name type="scientific">Nezara viridula</name>
    <name type="common">Southern green stink bug</name>
    <name type="synonym">Cimex viridulus</name>
    <dbReference type="NCBI Taxonomy" id="85310"/>
    <lineage>
        <taxon>Eukaryota</taxon>
        <taxon>Metazoa</taxon>
        <taxon>Ecdysozoa</taxon>
        <taxon>Arthropoda</taxon>
        <taxon>Hexapoda</taxon>
        <taxon>Insecta</taxon>
        <taxon>Pterygota</taxon>
        <taxon>Neoptera</taxon>
        <taxon>Paraneoptera</taxon>
        <taxon>Hemiptera</taxon>
        <taxon>Heteroptera</taxon>
        <taxon>Panheteroptera</taxon>
        <taxon>Pentatomomorpha</taxon>
        <taxon>Pentatomoidea</taxon>
        <taxon>Pentatomidae</taxon>
        <taxon>Pentatominae</taxon>
        <taxon>Nezara</taxon>
    </lineage>
</organism>
<reference evidence="1" key="1">
    <citation type="submission" date="2022-01" db="EMBL/GenBank/DDBJ databases">
        <authorList>
            <person name="King R."/>
        </authorList>
    </citation>
    <scope>NUCLEOTIDE SEQUENCE</scope>
</reference>
<dbReference type="Proteomes" id="UP001152798">
    <property type="component" value="Chromosome 1"/>
</dbReference>
<sequence length="42" mass="4938">MDFVSFQHITTSCSAVKKLAENTKRSVYRIKFSLAQLIHQYF</sequence>
<protein>
    <submittedName>
        <fullName evidence="1">Uncharacterized protein</fullName>
    </submittedName>
</protein>